<keyword evidence="3" id="KW-1185">Reference proteome</keyword>
<sequence length="252" mass="27690">MPPTRLLATACLAALPLASWAQVTVKDDGQWRALLTAGASLSSGNSDSTTVNLSGEAVKATKTDKLTFNGRVLYVKNDDTDSEQRYAAGAHYQRDLNERVFGFGQFDALRDEPANLSSRYSLGGGLGYHVIKRDDLTFDVSGGLGYTRERYLQPEIVDGQPRDAYGNTEVLLAEESTHKFSETTTFRQKLTFLPNLRNSDQYRTVFDAGVSVAMTKRLSLTATVSHRYDSDPGPGLKKSDVLFITGVSFRID</sequence>
<accession>A0A246IZC3</accession>
<dbReference type="RefSeq" id="WP_088387004.1">
    <property type="nucleotide sequence ID" value="NZ_NIOF01000012.1"/>
</dbReference>
<name>A0A246IZC3_9BURK</name>
<gene>
    <name evidence="2" type="ORF">CDN99_21735</name>
</gene>
<keyword evidence="1" id="KW-0732">Signal</keyword>
<dbReference type="Proteomes" id="UP000197468">
    <property type="component" value="Unassembled WGS sequence"/>
</dbReference>
<dbReference type="Pfam" id="PF04338">
    <property type="entry name" value="DUF481"/>
    <property type="match status" value="1"/>
</dbReference>
<reference evidence="2 3" key="1">
    <citation type="journal article" date="2008" name="Int. J. Syst. Evol. Microbiol.">
        <title>Description of Roseateles aquatilis sp. nov. and Roseateles terrae sp. nov., in the class Betaproteobacteria, and emended description of the genus Roseateles.</title>
        <authorList>
            <person name="Gomila M."/>
            <person name="Bowien B."/>
            <person name="Falsen E."/>
            <person name="Moore E.R."/>
            <person name="Lalucat J."/>
        </authorList>
    </citation>
    <scope>NUCLEOTIDE SEQUENCE [LARGE SCALE GENOMIC DNA]</scope>
    <source>
        <strain evidence="2 3">CCUG 48205</strain>
    </source>
</reference>
<evidence type="ECO:0008006" key="4">
    <source>
        <dbReference type="Google" id="ProtNLM"/>
    </source>
</evidence>
<evidence type="ECO:0000256" key="1">
    <source>
        <dbReference type="SAM" id="SignalP"/>
    </source>
</evidence>
<dbReference type="AlphaFoldDB" id="A0A246IZC3"/>
<feature type="chain" id="PRO_5012196604" description="DUF481 domain-containing protein" evidence="1">
    <location>
        <begin position="22"/>
        <end position="252"/>
    </location>
</feature>
<evidence type="ECO:0000313" key="3">
    <source>
        <dbReference type="Proteomes" id="UP000197468"/>
    </source>
</evidence>
<dbReference type="EMBL" id="NIOF01000012">
    <property type="protein sequence ID" value="OWQ85701.1"/>
    <property type="molecule type" value="Genomic_DNA"/>
</dbReference>
<comment type="caution">
    <text evidence="2">The sequence shown here is derived from an EMBL/GenBank/DDBJ whole genome shotgun (WGS) entry which is preliminary data.</text>
</comment>
<evidence type="ECO:0000313" key="2">
    <source>
        <dbReference type="EMBL" id="OWQ85701.1"/>
    </source>
</evidence>
<feature type="signal peptide" evidence="1">
    <location>
        <begin position="1"/>
        <end position="21"/>
    </location>
</feature>
<proteinExistence type="predicted"/>
<organism evidence="2 3">
    <name type="scientific">Roseateles aquatilis</name>
    <dbReference type="NCBI Taxonomy" id="431061"/>
    <lineage>
        <taxon>Bacteria</taxon>
        <taxon>Pseudomonadati</taxon>
        <taxon>Pseudomonadota</taxon>
        <taxon>Betaproteobacteria</taxon>
        <taxon>Burkholderiales</taxon>
        <taxon>Sphaerotilaceae</taxon>
        <taxon>Roseateles</taxon>
    </lineage>
</organism>
<dbReference type="InterPro" id="IPR007433">
    <property type="entry name" value="DUF481"/>
</dbReference>
<dbReference type="OrthoDB" id="9806250at2"/>
<protein>
    <recommendedName>
        <fullName evidence="4">DUF481 domain-containing protein</fullName>
    </recommendedName>
</protein>